<dbReference type="RefSeq" id="WP_184580814.1">
    <property type="nucleotide sequence ID" value="NZ_JACHJT010000001.1"/>
</dbReference>
<name>A0A7W7RJN2_9ACTN</name>
<dbReference type="Gene3D" id="3.40.109.10">
    <property type="entry name" value="NADH Oxidase"/>
    <property type="match status" value="1"/>
</dbReference>
<accession>A0A7W7RJN2</accession>
<comment type="caution">
    <text evidence="4">The sequence shown here is derived from an EMBL/GenBank/DDBJ whole genome shotgun (WGS) entry which is preliminary data.</text>
</comment>
<dbReference type="PANTHER" id="PTHR43673:SF10">
    <property type="entry name" value="NADH DEHYDROGENASE_NAD(P)H NITROREDUCTASE XCC3605-RELATED"/>
    <property type="match status" value="1"/>
</dbReference>
<dbReference type="PANTHER" id="PTHR43673">
    <property type="entry name" value="NAD(P)H NITROREDUCTASE YDGI-RELATED"/>
    <property type="match status" value="1"/>
</dbReference>
<dbReference type="InterPro" id="IPR029479">
    <property type="entry name" value="Nitroreductase"/>
</dbReference>
<dbReference type="EMBL" id="JACHJT010000001">
    <property type="protein sequence ID" value="MBB4933156.1"/>
    <property type="molecule type" value="Genomic_DNA"/>
</dbReference>
<proteinExistence type="inferred from homology"/>
<sequence>MLKKAKKLAKYLLAITWVRKTHEGVARGILEVFAANRLLTALYSIPGFVTFNREQYAVLRGRRNYYRNLKKKRTSHVELRRNTHMLEKGITMRPRRPVFAKEYIVETVEFYEHAVHQYCQKKDSLDESELAWSHSVLSEYFYIVPQGNDEAVDTARKRFAATEKDYNPEVVEMVPFERAVGEKSDVGYEELLALAKQRRSVRWYKDKKVPRDLIDKALMVACQSPTACNRLPYEFRVFDDPEIVKKVADIPFGAAGYSHQIPTVIVVVGKLSSYFSPRDRHIVYVDASLASMSFMLSLETLGLSSSVINWPDFEPLEHKMQKTLHLGSDERVIMLISVGYADPKGMIPYSQKKDIEVLRRYNDLGA</sequence>
<evidence type="ECO:0000313" key="5">
    <source>
        <dbReference type="Proteomes" id="UP000523007"/>
    </source>
</evidence>
<comment type="similarity">
    <text evidence="1">Belongs to the nitroreductase family.</text>
</comment>
<evidence type="ECO:0000256" key="2">
    <source>
        <dbReference type="ARBA" id="ARBA00023002"/>
    </source>
</evidence>
<gene>
    <name evidence="4" type="ORF">F4561_003976</name>
</gene>
<dbReference type="Pfam" id="PF00881">
    <property type="entry name" value="Nitroreductase"/>
    <property type="match status" value="2"/>
</dbReference>
<dbReference type="InterPro" id="IPR000415">
    <property type="entry name" value="Nitroreductase-like"/>
</dbReference>
<dbReference type="SUPFAM" id="SSF55469">
    <property type="entry name" value="FMN-dependent nitroreductase-like"/>
    <property type="match status" value="1"/>
</dbReference>
<reference evidence="4 5" key="1">
    <citation type="submission" date="2020-08" db="EMBL/GenBank/DDBJ databases">
        <title>Sequencing the genomes of 1000 actinobacteria strains.</title>
        <authorList>
            <person name="Klenk H.-P."/>
        </authorList>
    </citation>
    <scope>NUCLEOTIDE SEQUENCE [LARGE SCALE GENOMIC DNA]</scope>
    <source>
        <strain evidence="4 5">DSM 102030</strain>
    </source>
</reference>
<dbReference type="CDD" id="cd02062">
    <property type="entry name" value="Nitro_FMN_reductase"/>
    <property type="match status" value="1"/>
</dbReference>
<feature type="domain" description="Nitroreductase" evidence="3">
    <location>
        <begin position="259"/>
        <end position="340"/>
    </location>
</feature>
<dbReference type="AlphaFoldDB" id="A0A7W7RJN2"/>
<evidence type="ECO:0000256" key="1">
    <source>
        <dbReference type="ARBA" id="ARBA00007118"/>
    </source>
</evidence>
<evidence type="ECO:0000259" key="3">
    <source>
        <dbReference type="Pfam" id="PF00881"/>
    </source>
</evidence>
<dbReference type="GO" id="GO:0016491">
    <property type="term" value="F:oxidoreductase activity"/>
    <property type="evidence" value="ECO:0007669"/>
    <property type="project" value="UniProtKB-KW"/>
</dbReference>
<organism evidence="4 5">
    <name type="scientific">Lipingzhangella halophila</name>
    <dbReference type="NCBI Taxonomy" id="1783352"/>
    <lineage>
        <taxon>Bacteria</taxon>
        <taxon>Bacillati</taxon>
        <taxon>Actinomycetota</taxon>
        <taxon>Actinomycetes</taxon>
        <taxon>Streptosporangiales</taxon>
        <taxon>Nocardiopsidaceae</taxon>
        <taxon>Lipingzhangella</taxon>
    </lineage>
</organism>
<dbReference type="Proteomes" id="UP000523007">
    <property type="component" value="Unassembled WGS sequence"/>
</dbReference>
<feature type="domain" description="Nitroreductase" evidence="3">
    <location>
        <begin position="196"/>
        <end position="251"/>
    </location>
</feature>
<protein>
    <submittedName>
        <fullName evidence="4">Nitroreductase</fullName>
    </submittedName>
</protein>
<keyword evidence="2" id="KW-0560">Oxidoreductase</keyword>
<evidence type="ECO:0000313" key="4">
    <source>
        <dbReference type="EMBL" id="MBB4933156.1"/>
    </source>
</evidence>
<keyword evidence="5" id="KW-1185">Reference proteome</keyword>